<dbReference type="InterPro" id="IPR017871">
    <property type="entry name" value="ABC_transporter-like_CS"/>
</dbReference>
<comment type="subcellular location">
    <subcellularLocation>
        <location evidence="1">Membrane</location>
        <topology evidence="1">Multi-pass membrane protein</topology>
    </subcellularLocation>
</comment>
<feature type="transmembrane region" description="Helical" evidence="11">
    <location>
        <begin position="934"/>
        <end position="962"/>
    </location>
</feature>
<evidence type="ECO:0000256" key="11">
    <source>
        <dbReference type="SAM" id="Phobius"/>
    </source>
</evidence>
<dbReference type="InterPro" id="IPR003593">
    <property type="entry name" value="AAA+_ATPase"/>
</dbReference>
<feature type="transmembrane region" description="Helical" evidence="11">
    <location>
        <begin position="810"/>
        <end position="834"/>
    </location>
</feature>
<evidence type="ECO:0000256" key="6">
    <source>
        <dbReference type="ARBA" id="ARBA00022840"/>
    </source>
</evidence>
<evidence type="ECO:0000256" key="1">
    <source>
        <dbReference type="ARBA" id="ARBA00004141"/>
    </source>
</evidence>
<dbReference type="PROSITE" id="PS50929">
    <property type="entry name" value="ABC_TM1F"/>
    <property type="match status" value="2"/>
</dbReference>
<dbReference type="Pfam" id="PF00005">
    <property type="entry name" value="ABC_tran"/>
    <property type="match status" value="2"/>
</dbReference>
<keyword evidence="6" id="KW-0067">ATP-binding</keyword>
<dbReference type="GO" id="GO:0016887">
    <property type="term" value="F:ATP hydrolysis activity"/>
    <property type="evidence" value="ECO:0007669"/>
    <property type="project" value="InterPro"/>
</dbReference>
<dbReference type="GO" id="GO:0140359">
    <property type="term" value="F:ABC-type transporter activity"/>
    <property type="evidence" value="ECO:0007669"/>
    <property type="project" value="InterPro"/>
</dbReference>
<evidence type="ECO:0000256" key="5">
    <source>
        <dbReference type="ARBA" id="ARBA00022741"/>
    </source>
</evidence>
<keyword evidence="3" id="KW-0813">Transport</keyword>
<keyword evidence="5" id="KW-0547">Nucleotide-binding</keyword>
<evidence type="ECO:0000256" key="7">
    <source>
        <dbReference type="ARBA" id="ARBA00022989"/>
    </source>
</evidence>
<evidence type="ECO:0000313" key="14">
    <source>
        <dbReference type="EMBL" id="KAE9408490.1"/>
    </source>
</evidence>
<comment type="similarity">
    <text evidence="2">Belongs to the ABC transporter superfamily. ABCC family. Conjugate transporter (TC 3.A.1.208) subfamily.</text>
</comment>
<feature type="domain" description="ABC transporter" evidence="12">
    <location>
        <begin position="1127"/>
        <end position="1382"/>
    </location>
</feature>
<dbReference type="InterPro" id="IPR036640">
    <property type="entry name" value="ABC1_TM_sf"/>
</dbReference>
<keyword evidence="7 11" id="KW-1133">Transmembrane helix</keyword>
<feature type="transmembrane region" description="Helical" evidence="11">
    <location>
        <begin position="401"/>
        <end position="426"/>
    </location>
</feature>
<dbReference type="PANTHER" id="PTHR24223">
    <property type="entry name" value="ATP-BINDING CASSETTE SUB-FAMILY C"/>
    <property type="match status" value="1"/>
</dbReference>
<evidence type="ECO:0000256" key="3">
    <source>
        <dbReference type="ARBA" id="ARBA00022448"/>
    </source>
</evidence>
<gene>
    <name evidence="14" type="ORF">BT96DRAFT_1013523</name>
</gene>
<protein>
    <submittedName>
        <fullName evidence="14">ABC transporter</fullName>
    </submittedName>
</protein>
<reference evidence="14" key="1">
    <citation type="journal article" date="2019" name="Environ. Microbiol.">
        <title>Fungal ecological strategies reflected in gene transcription - a case study of two litter decomposers.</title>
        <authorList>
            <person name="Barbi F."/>
            <person name="Kohler A."/>
            <person name="Barry K."/>
            <person name="Baskaran P."/>
            <person name="Daum C."/>
            <person name="Fauchery L."/>
            <person name="Ihrmark K."/>
            <person name="Kuo A."/>
            <person name="LaButti K."/>
            <person name="Lipzen A."/>
            <person name="Morin E."/>
            <person name="Grigoriev I.V."/>
            <person name="Henrissat B."/>
            <person name="Lindahl B."/>
            <person name="Martin F."/>
        </authorList>
    </citation>
    <scope>NUCLEOTIDE SEQUENCE</scope>
    <source>
        <strain evidence="14">JB14</strain>
    </source>
</reference>
<dbReference type="OrthoDB" id="6500128at2759"/>
<organism evidence="14 15">
    <name type="scientific">Gymnopus androsaceus JB14</name>
    <dbReference type="NCBI Taxonomy" id="1447944"/>
    <lineage>
        <taxon>Eukaryota</taxon>
        <taxon>Fungi</taxon>
        <taxon>Dikarya</taxon>
        <taxon>Basidiomycota</taxon>
        <taxon>Agaricomycotina</taxon>
        <taxon>Agaricomycetes</taxon>
        <taxon>Agaricomycetidae</taxon>
        <taxon>Agaricales</taxon>
        <taxon>Marasmiineae</taxon>
        <taxon>Omphalotaceae</taxon>
        <taxon>Gymnopus</taxon>
    </lineage>
</organism>
<evidence type="ECO:0000259" key="13">
    <source>
        <dbReference type="PROSITE" id="PS50929"/>
    </source>
</evidence>
<evidence type="ECO:0000313" key="15">
    <source>
        <dbReference type="Proteomes" id="UP000799118"/>
    </source>
</evidence>
<dbReference type="Proteomes" id="UP000799118">
    <property type="component" value="Unassembled WGS sequence"/>
</dbReference>
<evidence type="ECO:0000259" key="12">
    <source>
        <dbReference type="PROSITE" id="PS50893"/>
    </source>
</evidence>
<feature type="domain" description="ABC transmembrane type-1" evidence="13">
    <location>
        <begin position="177"/>
        <end position="464"/>
    </location>
</feature>
<feature type="compositionally biased region" description="Basic and acidic residues" evidence="10">
    <location>
        <begin position="1"/>
        <end position="17"/>
    </location>
</feature>
<dbReference type="Gene3D" id="3.40.50.300">
    <property type="entry name" value="P-loop containing nucleotide triphosphate hydrolases"/>
    <property type="match status" value="2"/>
</dbReference>
<dbReference type="PROSITE" id="PS00211">
    <property type="entry name" value="ABC_TRANSPORTER_1"/>
    <property type="match status" value="1"/>
</dbReference>
<dbReference type="SMART" id="SM00382">
    <property type="entry name" value="AAA"/>
    <property type="match status" value="2"/>
</dbReference>
<dbReference type="InterPro" id="IPR027417">
    <property type="entry name" value="P-loop_NTPase"/>
</dbReference>
<evidence type="ECO:0000256" key="2">
    <source>
        <dbReference type="ARBA" id="ARBA00009726"/>
    </source>
</evidence>
<name>A0A6A4IET0_9AGAR</name>
<evidence type="ECO:0000256" key="10">
    <source>
        <dbReference type="SAM" id="MobiDB-lite"/>
    </source>
</evidence>
<feature type="transmembrane region" description="Helical" evidence="11">
    <location>
        <begin position="1032"/>
        <end position="1052"/>
    </location>
</feature>
<keyword evidence="8" id="KW-0843">Virulence</keyword>
<keyword evidence="15" id="KW-1185">Reference proteome</keyword>
<dbReference type="PROSITE" id="PS50893">
    <property type="entry name" value="ABC_TRANSPORTER_2"/>
    <property type="match status" value="2"/>
</dbReference>
<dbReference type="CDD" id="cd18597">
    <property type="entry name" value="ABC_6TM_YOR1_D1_like"/>
    <property type="match status" value="1"/>
</dbReference>
<feature type="region of interest" description="Disordered" evidence="10">
    <location>
        <begin position="1"/>
        <end position="51"/>
    </location>
</feature>
<dbReference type="CDD" id="cd03250">
    <property type="entry name" value="ABCC_MRP_domain1"/>
    <property type="match status" value="1"/>
</dbReference>
<feature type="domain" description="ABC transmembrane type-1" evidence="13">
    <location>
        <begin position="848"/>
        <end position="1089"/>
    </location>
</feature>
<dbReference type="Gene3D" id="1.20.1560.10">
    <property type="entry name" value="ABC transporter type 1, transmembrane domain"/>
    <property type="match status" value="2"/>
</dbReference>
<dbReference type="CDD" id="cd03244">
    <property type="entry name" value="ABCC_MRP_domain2"/>
    <property type="match status" value="1"/>
</dbReference>
<dbReference type="FunFam" id="3.40.50.300:FF:000997">
    <property type="entry name" value="Multidrug resistance-associated protein 1"/>
    <property type="match status" value="1"/>
</dbReference>
<dbReference type="SUPFAM" id="SSF52540">
    <property type="entry name" value="P-loop containing nucleoside triphosphate hydrolases"/>
    <property type="match status" value="2"/>
</dbReference>
<sequence>MPPSEKDSAEFDEKTVEGVESGGKAGPEQSSGFRRFLRLNSKPVPPPKGSVDDAELIPEATASLLSLIIFQWITPLLTLGYNRPLEASDLYVLQDHRKSAYIGDKIVASFERRQKEAREYNEALERGEISPGWRALWWTLRGNKAERLKNWREKDGKKRASLTMALNDSVKVFFWSAGIFKVLGDTAQITSPLLVKAIVNFATESYTNHRTGGTIPSIGKGIGMAIGLFALSVTSSICTHQFFYRSAGTGVLIRGALISAIYGRSMRLTSRARSKLPNGLIVNFISVDVSRIDFCAGFFHMSWAAPIQMVICLVILLTNLGPSALAGYAFFVLVTPIQTMAMKKMFAFRRKSMVWTDKRAKLLQELLGGMKVIKYFAWEIPFLKRLAEYRYKEMHYIRTLLIIRAANNAVAMSLPTLASVLAFVTYSLSGHTLNAATIFSSLTLFTLLRLPLMMLPMSFSSITDAHNAIQRLYAIFEAETLDETLVTDESIEAAVEVKGASFSWDAPPPQLETKGKHVKKGKKAIAPAATNEEKAQDPFKLHDITMTIPRGKLVAIVGQVGSGKSSLLQGLIGEMRRTGGTVTFGGSVGYCPQSAWIQNATIRENICFGRPFDEERYWKAVKDSCLEPDLEMLPNGDLTEVGEKGISLSGGQKQRVNICRAIYCETDVQIFDDPLSALDAHVGKAVFTNVLQNSSSGKTRILVTHALHFLPQVDYIYVVSEGRIVEFGTYNELMENGSEFSKFVNEFGNNEQEEAQEEEVVAVIEDQDDVKEKRKKATAGAGMMQIEERSTGAVNGAIYKAYFKAGKGHIILPIFVFSIAFMQGSTVMSSYWLVYWEELKWHQSQGFYMGIYAGLGIAQAVATFTMGTTFALLTYFASQRLHKLVIQRVMRAPMSFFETTPLGRIMNRLTKDIDTVDNLLGDAFRMLTSTSSGIIGAVILISIVLPWFLIAVAVVLSVYFYAAYFYRASARELKRLDAILRSSLYSHFSESLSGLATIRAYGESERFLLDNERRIDIENRAYWLTVTNQRWLGIRLDFLGILLTFVVALLTVGTRFTISPAQTGLVLSYILSIQQAFGWLVRQSAEVENDMNSVERIVYYAEHVEQEAPHEVPATKPSGTWPSQGRVEFKDVVLKYRPELPPVLKGISFDVNAGEKIGIIGRTGAGKSSLMTAIYRLVELESGSISIDGVDISKVGLTDLRNGLSIIPQDPLLFSGTLRTNLDPFNLHDDATLYDALKRSYMVDNVKRASVLTTSSDLDGQSSGAHTPVNRFTLDSVVEDEGGNLSIGQRSLVSLARALVKDTKVLILDEATASVDYETDRNIQDTIATEFKDRTILCIAHRLRTIIGYDRICVLDAGQISEFDAPASLYENTDGIFRSMCERSGITLDDIRLAAKARKYEEEI</sequence>
<feature type="transmembrane region" description="Helical" evidence="11">
    <location>
        <begin position="432"/>
        <end position="452"/>
    </location>
</feature>
<dbReference type="InterPro" id="IPR050173">
    <property type="entry name" value="ABC_transporter_C-like"/>
</dbReference>
<accession>A0A6A4IET0</accession>
<keyword evidence="9 11" id="KW-0472">Membrane</keyword>
<dbReference type="FunFam" id="1.20.1560.10:FF:000010">
    <property type="entry name" value="Multidrug resistance-associated ABC transporter"/>
    <property type="match status" value="1"/>
</dbReference>
<dbReference type="Pfam" id="PF00664">
    <property type="entry name" value="ABC_membrane"/>
    <property type="match status" value="2"/>
</dbReference>
<keyword evidence="4 11" id="KW-0812">Transmembrane</keyword>
<dbReference type="GO" id="GO:0016020">
    <property type="term" value="C:membrane"/>
    <property type="evidence" value="ECO:0007669"/>
    <property type="project" value="UniProtKB-SubCell"/>
</dbReference>
<feature type="transmembrane region" description="Helical" evidence="11">
    <location>
        <begin position="323"/>
        <end position="342"/>
    </location>
</feature>
<evidence type="ECO:0000256" key="4">
    <source>
        <dbReference type="ARBA" id="ARBA00022692"/>
    </source>
</evidence>
<dbReference type="GO" id="GO:0005524">
    <property type="term" value="F:ATP binding"/>
    <property type="evidence" value="ECO:0007669"/>
    <property type="project" value="UniProtKB-KW"/>
</dbReference>
<dbReference type="PANTHER" id="PTHR24223:SF456">
    <property type="entry name" value="MULTIDRUG RESISTANCE-ASSOCIATED PROTEIN LETHAL(2)03659"/>
    <property type="match status" value="1"/>
</dbReference>
<dbReference type="FunFam" id="1.20.1560.10:FF:000061">
    <property type="entry name" value="ATP-binding cassette transporter YOR1"/>
    <property type="match status" value="1"/>
</dbReference>
<feature type="domain" description="ABC transporter" evidence="12">
    <location>
        <begin position="513"/>
        <end position="746"/>
    </location>
</feature>
<dbReference type="InterPro" id="IPR011527">
    <property type="entry name" value="ABC1_TM_dom"/>
</dbReference>
<dbReference type="FunFam" id="3.40.50.300:FF:000565">
    <property type="entry name" value="ABC bile acid transporter"/>
    <property type="match status" value="1"/>
</dbReference>
<evidence type="ECO:0000256" key="8">
    <source>
        <dbReference type="ARBA" id="ARBA00023026"/>
    </source>
</evidence>
<proteinExistence type="inferred from homology"/>
<dbReference type="SUPFAM" id="SSF90123">
    <property type="entry name" value="ABC transporter transmembrane region"/>
    <property type="match status" value="2"/>
</dbReference>
<feature type="transmembrane region" description="Helical" evidence="11">
    <location>
        <begin position="846"/>
        <end position="873"/>
    </location>
</feature>
<dbReference type="CDD" id="cd18606">
    <property type="entry name" value="ABC_6TM_YOR1_D2_like"/>
    <property type="match status" value="1"/>
</dbReference>
<dbReference type="EMBL" id="ML769391">
    <property type="protein sequence ID" value="KAE9408490.1"/>
    <property type="molecule type" value="Genomic_DNA"/>
</dbReference>
<evidence type="ECO:0000256" key="9">
    <source>
        <dbReference type="ARBA" id="ARBA00023136"/>
    </source>
</evidence>
<dbReference type="InterPro" id="IPR003439">
    <property type="entry name" value="ABC_transporter-like_ATP-bd"/>
</dbReference>